<dbReference type="EC" id="3.1.4.-" evidence="7"/>
<evidence type="ECO:0000313" key="12">
    <source>
        <dbReference type="EMBL" id="CAB9517992.1"/>
    </source>
</evidence>
<keyword evidence="4 9" id="KW-1133">Transmembrane helix</keyword>
<dbReference type="GO" id="GO:0035556">
    <property type="term" value="P:intracellular signal transduction"/>
    <property type="evidence" value="ECO:0007669"/>
    <property type="project" value="InterPro"/>
</dbReference>
<keyword evidence="7" id="KW-0479">Metal-binding</keyword>
<comment type="subcellular location">
    <subcellularLocation>
        <location evidence="1">Membrane</location>
    </subcellularLocation>
</comment>
<dbReference type="Gene3D" id="3.30.70.1230">
    <property type="entry name" value="Nucleotide cyclase"/>
    <property type="match status" value="1"/>
</dbReference>
<proteinExistence type="inferred from homology"/>
<dbReference type="GO" id="GO:0004016">
    <property type="term" value="F:adenylate cyclase activity"/>
    <property type="evidence" value="ECO:0007669"/>
    <property type="project" value="TreeGrafter"/>
</dbReference>
<dbReference type="InterPro" id="IPR050401">
    <property type="entry name" value="Cyclic_nucleotide_synthase"/>
</dbReference>
<dbReference type="GO" id="GO:0000166">
    <property type="term" value="F:nucleotide binding"/>
    <property type="evidence" value="ECO:0007669"/>
    <property type="project" value="UniProtKB-KW"/>
</dbReference>
<dbReference type="Proteomes" id="UP001153069">
    <property type="component" value="Unassembled WGS sequence"/>
</dbReference>
<evidence type="ECO:0000256" key="6">
    <source>
        <dbReference type="ARBA" id="ARBA00023239"/>
    </source>
</evidence>
<dbReference type="InterPro" id="IPR001054">
    <property type="entry name" value="A/G_cyclase"/>
</dbReference>
<reference evidence="12" key="1">
    <citation type="submission" date="2020-06" db="EMBL/GenBank/DDBJ databases">
        <authorList>
            <consortium name="Plant Systems Biology data submission"/>
        </authorList>
    </citation>
    <scope>NUCLEOTIDE SEQUENCE</scope>
    <source>
        <strain evidence="12">D6</strain>
    </source>
</reference>
<feature type="compositionally biased region" description="Acidic residues" evidence="8">
    <location>
        <begin position="1"/>
        <end position="10"/>
    </location>
</feature>
<comment type="caution">
    <text evidence="12">The sequence shown here is derived from an EMBL/GenBank/DDBJ whole genome shotgun (WGS) entry which is preliminary data.</text>
</comment>
<dbReference type="OrthoDB" id="546632at2759"/>
<keyword evidence="13" id="KW-1185">Reference proteome</keyword>
<dbReference type="InterPro" id="IPR023174">
    <property type="entry name" value="PDEase_CS"/>
</dbReference>
<name>A0A9N8HMD5_9STRA</name>
<sequence length="1084" mass="122071">MMKPNDDDDARSETTLSSVREESRDEKGEIEKKNQKENARVQKWRLAVTAMVLATAAAVTSITYILLDQAETKTFHTAYNQFSQTIGDAALQYHDGLRKSLEILSVTISTGASESADSWPTYHYPEFAPFAKQLLNLSRGEIFSSFNYVPKEERTGFEEWVSYNYQDWIAHDHMRVYGNLDRLDQNTSKFLGTISRSNPENKRERIPEVEKDHYYVRVQSQPPFSAYYPMFLWNMGVLEGADAIHHFKRGQYFVTPFTFLPMMDRNDHKSYHSKDQDGTDNPHSILWLPVHREPGNYSSDMVAGVDLIFAWDASMRFLLPDDVHGIKAVIRNDCDNVCTYRIDGPDALFEDLQDLHDPQYDEYRRDVTLVSYPEGAFEDDSGYHYNNCAYTMSIYPTKDFESMYKTNQPAVVATVVACTFVLVAICFYIYDWFVHDRQTKMVESAAHTNAIVTSLFPGECRDRMLDGGGDGKDGLSSFLSLKDASTSGDTSSKPLADLYLDTTVLYADICGFTAWSSVREPFQVFTLLETVYAGFDSRAKIRRVCKVESVGDCYVAVSGLPVPSRDHSTRMSRYANDIIQLFGAAVKNLETTLGPGTGELALRVGMHSGPVTAGVLRGDRARFQLFGPTVNQASRIEHAGQSGRILVSKQTADLIASTGKGHWLEAREAVDLKGIGTIKTFWVNVSRNKDDEGSTRDYETEASILSSEEMIIDDTARLISWNVETLINLLKVVVARRSATCPKRTPVDLRAAASEGLPLDEVCEIIHLPEPGEKTVTWQQPNDVVIDSAVVDQMREYVSCIAKLYHDNPFHCFDHASHVVMSVNKLLSRITTCDSNYGINSDPLTQLACAFSALIHDVDHNGVSNAVLVEEGTELAAKYMGRSVAEQNSLDLAYSLLEEPRFEELRQAMFVNQEEARRFRALVVNSVMATDIVDKDLKALRNGRWAKAFGEQAFTESPKDAVDRKATIVIEHIIQASDISHTMQHWHIYRKWNERLFEELYVAHINGRSQTNPATFWAKGEIGFFDFYIIPLAKKLQDCGVFGVSSGEFLSYAHANRAEWESKGEAIVEEYVAKFSAKYASCEV</sequence>
<dbReference type="GO" id="GO:0004114">
    <property type="term" value="F:3',5'-cyclic-nucleotide phosphodiesterase activity"/>
    <property type="evidence" value="ECO:0007669"/>
    <property type="project" value="InterPro"/>
</dbReference>
<protein>
    <recommendedName>
        <fullName evidence="7">Phosphodiesterase</fullName>
        <ecNumber evidence="7">3.1.4.-</ecNumber>
    </recommendedName>
</protein>
<dbReference type="PANTHER" id="PTHR11920:SF335">
    <property type="entry name" value="GUANYLATE CYCLASE"/>
    <property type="match status" value="1"/>
</dbReference>
<accession>A0A9N8HMD5</accession>
<dbReference type="Pfam" id="PF00233">
    <property type="entry name" value="PDEase_I"/>
    <property type="match status" value="1"/>
</dbReference>
<feature type="transmembrane region" description="Helical" evidence="9">
    <location>
        <begin position="410"/>
        <end position="430"/>
    </location>
</feature>
<comment type="similarity">
    <text evidence="7">Belongs to the cyclic nucleotide phosphodiesterase family.</text>
</comment>
<dbReference type="AlphaFoldDB" id="A0A9N8HMD5"/>
<dbReference type="EMBL" id="CAICTM010000896">
    <property type="protein sequence ID" value="CAB9517992.1"/>
    <property type="molecule type" value="Genomic_DNA"/>
</dbReference>
<evidence type="ECO:0000256" key="8">
    <source>
        <dbReference type="SAM" id="MobiDB-lite"/>
    </source>
</evidence>
<dbReference type="InterPro" id="IPR036971">
    <property type="entry name" value="PDEase_catalytic_dom_sf"/>
</dbReference>
<dbReference type="GO" id="GO:0001653">
    <property type="term" value="F:peptide receptor activity"/>
    <property type="evidence" value="ECO:0007669"/>
    <property type="project" value="TreeGrafter"/>
</dbReference>
<evidence type="ECO:0000256" key="1">
    <source>
        <dbReference type="ARBA" id="ARBA00004370"/>
    </source>
</evidence>
<evidence type="ECO:0000256" key="4">
    <source>
        <dbReference type="ARBA" id="ARBA00022989"/>
    </source>
</evidence>
<dbReference type="SMART" id="SM00044">
    <property type="entry name" value="CYCc"/>
    <property type="match status" value="1"/>
</dbReference>
<dbReference type="GO" id="GO:0046872">
    <property type="term" value="F:metal ion binding"/>
    <property type="evidence" value="ECO:0007669"/>
    <property type="project" value="UniProtKB-KW"/>
</dbReference>
<keyword evidence="2 9" id="KW-0812">Transmembrane</keyword>
<dbReference type="PROSITE" id="PS51845">
    <property type="entry name" value="PDEASE_I_2"/>
    <property type="match status" value="1"/>
</dbReference>
<evidence type="ECO:0000256" key="2">
    <source>
        <dbReference type="ARBA" id="ARBA00022692"/>
    </source>
</evidence>
<evidence type="ECO:0000259" key="10">
    <source>
        <dbReference type="PROSITE" id="PS50125"/>
    </source>
</evidence>
<comment type="cofactor">
    <cofactor evidence="7">
        <name>a divalent metal cation</name>
        <dbReference type="ChEBI" id="CHEBI:60240"/>
    </cofactor>
    <text evidence="7">Binds 2 divalent metal cations per subunit. Site 1 may preferentially bind zinc ions, while site 2 has a preference for magnesium and/or manganese ions.</text>
</comment>
<dbReference type="PROSITE" id="PS50125">
    <property type="entry name" value="GUANYLATE_CYCLASE_2"/>
    <property type="match status" value="1"/>
</dbReference>
<dbReference type="Pfam" id="PF00211">
    <property type="entry name" value="Guanylate_cyc"/>
    <property type="match status" value="1"/>
</dbReference>
<keyword evidence="12" id="KW-0675">Receptor</keyword>
<dbReference type="InterPro" id="IPR029787">
    <property type="entry name" value="Nucleotide_cyclase"/>
</dbReference>
<dbReference type="GO" id="GO:0004383">
    <property type="term" value="F:guanylate cyclase activity"/>
    <property type="evidence" value="ECO:0007669"/>
    <property type="project" value="TreeGrafter"/>
</dbReference>
<keyword evidence="3" id="KW-0547">Nucleotide-binding</keyword>
<feature type="domain" description="PDEase" evidence="11">
    <location>
        <begin position="722"/>
        <end position="932"/>
    </location>
</feature>
<feature type="region of interest" description="Disordered" evidence="8">
    <location>
        <begin position="1"/>
        <end position="36"/>
    </location>
</feature>
<evidence type="ECO:0000256" key="5">
    <source>
        <dbReference type="ARBA" id="ARBA00023136"/>
    </source>
</evidence>
<dbReference type="PROSITE" id="PS00126">
    <property type="entry name" value="PDEASE_I_1"/>
    <property type="match status" value="1"/>
</dbReference>
<dbReference type="GO" id="GO:0005886">
    <property type="term" value="C:plasma membrane"/>
    <property type="evidence" value="ECO:0007669"/>
    <property type="project" value="TreeGrafter"/>
</dbReference>
<dbReference type="CDD" id="cd07302">
    <property type="entry name" value="CHD"/>
    <property type="match status" value="1"/>
</dbReference>
<feature type="domain" description="Guanylate cyclase" evidence="10">
    <location>
        <begin position="503"/>
        <end position="637"/>
    </location>
</feature>
<organism evidence="12 13">
    <name type="scientific">Seminavis robusta</name>
    <dbReference type="NCBI Taxonomy" id="568900"/>
    <lineage>
        <taxon>Eukaryota</taxon>
        <taxon>Sar</taxon>
        <taxon>Stramenopiles</taxon>
        <taxon>Ochrophyta</taxon>
        <taxon>Bacillariophyta</taxon>
        <taxon>Bacillariophyceae</taxon>
        <taxon>Bacillariophycidae</taxon>
        <taxon>Naviculales</taxon>
        <taxon>Naviculaceae</taxon>
        <taxon>Seminavis</taxon>
    </lineage>
</organism>
<dbReference type="SUPFAM" id="SSF109604">
    <property type="entry name" value="HD-domain/PDEase-like"/>
    <property type="match status" value="1"/>
</dbReference>
<keyword evidence="6" id="KW-0456">Lyase</keyword>
<dbReference type="InterPro" id="IPR002073">
    <property type="entry name" value="PDEase_catalytic_dom"/>
</dbReference>
<gene>
    <name evidence="12" type="ORF">SEMRO_898_G217570.1</name>
</gene>
<evidence type="ECO:0000256" key="7">
    <source>
        <dbReference type="RuleBase" id="RU363067"/>
    </source>
</evidence>
<dbReference type="SUPFAM" id="SSF55073">
    <property type="entry name" value="Nucleotide cyclase"/>
    <property type="match status" value="1"/>
</dbReference>
<evidence type="ECO:0000313" key="13">
    <source>
        <dbReference type="Proteomes" id="UP001153069"/>
    </source>
</evidence>
<dbReference type="GO" id="GO:0007168">
    <property type="term" value="P:receptor guanylyl cyclase signaling pathway"/>
    <property type="evidence" value="ECO:0007669"/>
    <property type="project" value="TreeGrafter"/>
</dbReference>
<feature type="compositionally biased region" description="Basic and acidic residues" evidence="8">
    <location>
        <begin position="19"/>
        <end position="36"/>
    </location>
</feature>
<keyword evidence="7" id="KW-0378">Hydrolase</keyword>
<feature type="transmembrane region" description="Helical" evidence="9">
    <location>
        <begin position="46"/>
        <end position="67"/>
    </location>
</feature>
<keyword evidence="5 9" id="KW-0472">Membrane</keyword>
<dbReference type="PANTHER" id="PTHR11920">
    <property type="entry name" value="GUANYLYL CYCLASE"/>
    <property type="match status" value="1"/>
</dbReference>
<evidence type="ECO:0000259" key="11">
    <source>
        <dbReference type="PROSITE" id="PS51845"/>
    </source>
</evidence>
<dbReference type="Gene3D" id="1.10.1300.10">
    <property type="entry name" value="3'5'-cyclic nucleotide phosphodiesterase, catalytic domain"/>
    <property type="match status" value="1"/>
</dbReference>
<evidence type="ECO:0000256" key="3">
    <source>
        <dbReference type="ARBA" id="ARBA00022741"/>
    </source>
</evidence>
<evidence type="ECO:0000256" key="9">
    <source>
        <dbReference type="SAM" id="Phobius"/>
    </source>
</evidence>